<dbReference type="Gene3D" id="1.20.1250.20">
    <property type="entry name" value="MFS general substrate transporter like domains"/>
    <property type="match status" value="1"/>
</dbReference>
<feature type="transmembrane region" description="Helical" evidence="7">
    <location>
        <begin position="133"/>
        <end position="157"/>
    </location>
</feature>
<feature type="domain" description="Major facilitator superfamily (MFS) profile" evidence="8">
    <location>
        <begin position="42"/>
        <end position="478"/>
    </location>
</feature>
<dbReference type="AlphaFoldDB" id="A0A5S9QH47"/>
<feature type="transmembrane region" description="Helical" evidence="7">
    <location>
        <begin position="228"/>
        <end position="248"/>
    </location>
</feature>
<keyword evidence="4 7" id="KW-0812">Transmembrane</keyword>
<proteinExistence type="predicted"/>
<evidence type="ECO:0000313" key="9">
    <source>
        <dbReference type="EMBL" id="CAA0117343.1"/>
    </source>
</evidence>
<protein>
    <submittedName>
        <fullName evidence="9">Multidrug resistance protein Stp</fullName>
    </submittedName>
</protein>
<keyword evidence="10" id="KW-1185">Reference proteome</keyword>
<feature type="transmembrane region" description="Helical" evidence="7">
    <location>
        <begin position="194"/>
        <end position="216"/>
    </location>
</feature>
<dbReference type="PANTHER" id="PTHR42718">
    <property type="entry name" value="MAJOR FACILITATOR SUPERFAMILY MULTIDRUG TRANSPORTER MFSC"/>
    <property type="match status" value="1"/>
</dbReference>
<reference evidence="9 10" key="1">
    <citation type="submission" date="2019-11" db="EMBL/GenBank/DDBJ databases">
        <authorList>
            <person name="Holert J."/>
        </authorList>
    </citation>
    <scope>NUCLEOTIDE SEQUENCE [LARGE SCALE GENOMIC DNA]</scope>
    <source>
        <strain evidence="9">BC8_1</strain>
    </source>
</reference>
<feature type="transmembrane region" description="Helical" evidence="7">
    <location>
        <begin position="108"/>
        <end position="127"/>
    </location>
</feature>
<feature type="transmembrane region" description="Helical" evidence="7">
    <location>
        <begin position="169"/>
        <end position="188"/>
    </location>
</feature>
<evidence type="ECO:0000256" key="2">
    <source>
        <dbReference type="ARBA" id="ARBA00022448"/>
    </source>
</evidence>
<evidence type="ECO:0000256" key="4">
    <source>
        <dbReference type="ARBA" id="ARBA00022692"/>
    </source>
</evidence>
<feature type="transmembrane region" description="Helical" evidence="7">
    <location>
        <begin position="297"/>
        <end position="319"/>
    </location>
</feature>
<dbReference type="GO" id="GO:0022857">
    <property type="term" value="F:transmembrane transporter activity"/>
    <property type="evidence" value="ECO:0007669"/>
    <property type="project" value="InterPro"/>
</dbReference>
<feature type="transmembrane region" description="Helical" evidence="7">
    <location>
        <begin position="254"/>
        <end position="276"/>
    </location>
</feature>
<feature type="transmembrane region" description="Helical" evidence="7">
    <location>
        <begin position="425"/>
        <end position="445"/>
    </location>
</feature>
<evidence type="ECO:0000313" key="10">
    <source>
        <dbReference type="Proteomes" id="UP000430146"/>
    </source>
</evidence>
<evidence type="ECO:0000256" key="6">
    <source>
        <dbReference type="ARBA" id="ARBA00023136"/>
    </source>
</evidence>
<feature type="transmembrane region" description="Helical" evidence="7">
    <location>
        <begin position="389"/>
        <end position="413"/>
    </location>
</feature>
<dbReference type="GO" id="GO:0005886">
    <property type="term" value="C:plasma membrane"/>
    <property type="evidence" value="ECO:0007669"/>
    <property type="project" value="UniProtKB-SubCell"/>
</dbReference>
<dbReference type="PANTHER" id="PTHR42718:SF46">
    <property type="entry name" value="BLR6921 PROTEIN"/>
    <property type="match status" value="1"/>
</dbReference>
<keyword evidence="2" id="KW-0813">Transport</keyword>
<dbReference type="SUPFAM" id="SSF103473">
    <property type="entry name" value="MFS general substrate transporter"/>
    <property type="match status" value="1"/>
</dbReference>
<gene>
    <name evidence="9" type="primary">stp_4</name>
    <name evidence="9" type="ORF">AELLOGFF_03959</name>
</gene>
<keyword evidence="5 7" id="KW-1133">Transmembrane helix</keyword>
<keyword evidence="6 7" id="KW-0472">Membrane</keyword>
<evidence type="ECO:0000256" key="1">
    <source>
        <dbReference type="ARBA" id="ARBA00004651"/>
    </source>
</evidence>
<organism evidence="9 10">
    <name type="scientific">Mycolicibacterium vanbaalenii</name>
    <name type="common">Mycobacterium vanbaalenii</name>
    <dbReference type="NCBI Taxonomy" id="110539"/>
    <lineage>
        <taxon>Bacteria</taxon>
        <taxon>Bacillati</taxon>
        <taxon>Actinomycetota</taxon>
        <taxon>Actinomycetes</taxon>
        <taxon>Mycobacteriales</taxon>
        <taxon>Mycobacteriaceae</taxon>
        <taxon>Mycolicibacterium</taxon>
    </lineage>
</organism>
<feature type="transmembrane region" description="Helical" evidence="7">
    <location>
        <begin position="451"/>
        <end position="472"/>
    </location>
</feature>
<feature type="transmembrane region" description="Helical" evidence="7">
    <location>
        <begin position="325"/>
        <end position="346"/>
    </location>
</feature>
<dbReference type="PROSITE" id="PS50850">
    <property type="entry name" value="MFS"/>
    <property type="match status" value="1"/>
</dbReference>
<evidence type="ECO:0000256" key="3">
    <source>
        <dbReference type="ARBA" id="ARBA00022475"/>
    </source>
</evidence>
<comment type="subcellular location">
    <subcellularLocation>
        <location evidence="1">Cell membrane</location>
        <topology evidence="1">Multi-pass membrane protein</topology>
    </subcellularLocation>
</comment>
<feature type="transmembrane region" description="Helical" evidence="7">
    <location>
        <begin position="75"/>
        <end position="96"/>
    </location>
</feature>
<dbReference type="Gene3D" id="1.20.1720.10">
    <property type="entry name" value="Multidrug resistance protein D"/>
    <property type="match status" value="1"/>
</dbReference>
<dbReference type="InterPro" id="IPR036259">
    <property type="entry name" value="MFS_trans_sf"/>
</dbReference>
<evidence type="ECO:0000256" key="5">
    <source>
        <dbReference type="ARBA" id="ARBA00022989"/>
    </source>
</evidence>
<feature type="transmembrane region" description="Helical" evidence="7">
    <location>
        <begin position="358"/>
        <end position="377"/>
    </location>
</feature>
<dbReference type="PRINTS" id="PR01036">
    <property type="entry name" value="TCRTETB"/>
</dbReference>
<keyword evidence="3" id="KW-1003">Cell membrane</keyword>
<dbReference type="Proteomes" id="UP000430146">
    <property type="component" value="Unassembled WGS sequence"/>
</dbReference>
<accession>A0A5S9QH47</accession>
<dbReference type="EMBL" id="CACSIP010000015">
    <property type="protein sequence ID" value="CAA0117343.1"/>
    <property type="molecule type" value="Genomic_DNA"/>
</dbReference>
<dbReference type="InterPro" id="IPR011701">
    <property type="entry name" value="MFS"/>
</dbReference>
<evidence type="ECO:0000256" key="7">
    <source>
        <dbReference type="SAM" id="Phobius"/>
    </source>
</evidence>
<sequence length="481" mass="48687">MLARTGAAVGCPRMAQLPTMTDTDSRTDAGSAAAGGDGTPLALAALMAGTLVGTVSNNVVNVPLPAILAEFDAPLGSGVFVVVGFLLTFTATMPLVGWIGDRFGRRRVYCVALVGTAVCAIGAATAPSLPLLIAWRCAGGAVAAAFAPAVMGLLTWLFSGERRGRAVGVWASVNGIGQAVGPTMGGFIADAAGWRWVFVPLVPVALAGLIGTMLHIPAFPGLRIPFDVAGAVALTVGSGALILGVALIPQPGTWVAVISLIGAAMVILAGFVWHSLRTDAPFVQVRLVAETRFARSSLAAFALMFSLGATLLAVPLFVVDSGRSTSTAGLVLLAVPATMVVLGPLVGRYQDRLGPRRVLRTGLTLLTAGQLALAVAVSGRITDERLETAFLVGMLVVTGVGIALVQTPAATGATRSPAGAQGTGLGLYNLIRFSGSAVGAAWVAIALDVATYPVVFTVAAGVVVLGLVSSFLGPDPQPLPR</sequence>
<dbReference type="Pfam" id="PF07690">
    <property type="entry name" value="MFS_1"/>
    <property type="match status" value="2"/>
</dbReference>
<name>A0A5S9QH47_MYCVN</name>
<evidence type="ECO:0000259" key="8">
    <source>
        <dbReference type="PROSITE" id="PS50850"/>
    </source>
</evidence>
<dbReference type="InterPro" id="IPR020846">
    <property type="entry name" value="MFS_dom"/>
</dbReference>